<dbReference type="AlphaFoldDB" id="A0A8X6HJL4"/>
<dbReference type="Gene3D" id="2.30.30.490">
    <property type="match status" value="2"/>
</dbReference>
<dbReference type="OrthoDB" id="5376140at2759"/>
<dbReference type="PANTHER" id="PTHR10629">
    <property type="entry name" value="CYTOSINE-SPECIFIC METHYLTRANSFERASE"/>
    <property type="match status" value="1"/>
</dbReference>
<organism evidence="2 3">
    <name type="scientific">Trichonephila clavata</name>
    <name type="common">Joro spider</name>
    <name type="synonym">Nephila clavata</name>
    <dbReference type="NCBI Taxonomy" id="2740835"/>
    <lineage>
        <taxon>Eukaryota</taxon>
        <taxon>Metazoa</taxon>
        <taxon>Ecdysozoa</taxon>
        <taxon>Arthropoda</taxon>
        <taxon>Chelicerata</taxon>
        <taxon>Arachnida</taxon>
        <taxon>Araneae</taxon>
        <taxon>Araneomorphae</taxon>
        <taxon>Entelegynae</taxon>
        <taxon>Araneoidea</taxon>
        <taxon>Nephilidae</taxon>
        <taxon>Trichonephila</taxon>
    </lineage>
</organism>
<dbReference type="InterPro" id="IPR001025">
    <property type="entry name" value="BAH_dom"/>
</dbReference>
<protein>
    <recommendedName>
        <fullName evidence="1">BAH domain-containing protein</fullName>
    </recommendedName>
</protein>
<dbReference type="InterPro" id="IPR043151">
    <property type="entry name" value="BAH_sf"/>
</dbReference>
<dbReference type="GO" id="GO:0003677">
    <property type="term" value="F:DNA binding"/>
    <property type="evidence" value="ECO:0007669"/>
    <property type="project" value="TreeGrafter"/>
</dbReference>
<evidence type="ECO:0000259" key="1">
    <source>
        <dbReference type="PROSITE" id="PS51038"/>
    </source>
</evidence>
<feature type="domain" description="BAH" evidence="1">
    <location>
        <begin position="1"/>
        <end position="103"/>
    </location>
</feature>
<evidence type="ECO:0000313" key="3">
    <source>
        <dbReference type="Proteomes" id="UP000887116"/>
    </source>
</evidence>
<dbReference type="Pfam" id="PF01426">
    <property type="entry name" value="BAH"/>
    <property type="match status" value="2"/>
</dbReference>
<evidence type="ECO:0000313" key="2">
    <source>
        <dbReference type="EMBL" id="GFR24763.1"/>
    </source>
</evidence>
<dbReference type="GO" id="GO:0044027">
    <property type="term" value="P:negative regulation of gene expression via chromosomal CpG island methylation"/>
    <property type="evidence" value="ECO:0007669"/>
    <property type="project" value="TreeGrafter"/>
</dbReference>
<dbReference type="InterPro" id="IPR050390">
    <property type="entry name" value="C5-Methyltransferase"/>
</dbReference>
<reference evidence="2" key="1">
    <citation type="submission" date="2020-07" db="EMBL/GenBank/DDBJ databases">
        <title>Multicomponent nature underlies the extraordinary mechanical properties of spider dragline silk.</title>
        <authorList>
            <person name="Kono N."/>
            <person name="Nakamura H."/>
            <person name="Mori M."/>
            <person name="Yoshida Y."/>
            <person name="Ohtoshi R."/>
            <person name="Malay A.D."/>
            <person name="Moran D.A.P."/>
            <person name="Tomita M."/>
            <person name="Numata K."/>
            <person name="Arakawa K."/>
        </authorList>
    </citation>
    <scope>NUCLEOTIDE SEQUENCE</scope>
</reference>
<keyword evidence="3" id="KW-1185">Reference proteome</keyword>
<dbReference type="PANTHER" id="PTHR10629:SF52">
    <property type="entry name" value="DNA (CYTOSINE-5)-METHYLTRANSFERASE 1"/>
    <property type="match status" value="1"/>
</dbReference>
<dbReference type="SMART" id="SM00439">
    <property type="entry name" value="BAH"/>
    <property type="match status" value="1"/>
</dbReference>
<name>A0A8X6HJL4_TRICU</name>
<dbReference type="EMBL" id="BMAO01028440">
    <property type="protein sequence ID" value="GFR24763.1"/>
    <property type="molecule type" value="Genomic_DNA"/>
</dbReference>
<feature type="domain" description="BAH" evidence="1">
    <location>
        <begin position="203"/>
        <end position="327"/>
    </location>
</feature>
<dbReference type="Proteomes" id="UP000887116">
    <property type="component" value="Unassembled WGS sequence"/>
</dbReference>
<proteinExistence type="predicted"/>
<accession>A0A8X6HJL4</accession>
<comment type="caution">
    <text evidence="2">The sequence shown here is derived from an EMBL/GenBank/DDBJ whole genome shotgun (WGS) entry which is preliminary data.</text>
</comment>
<dbReference type="GO" id="GO:0003682">
    <property type="term" value="F:chromatin binding"/>
    <property type="evidence" value="ECO:0007669"/>
    <property type="project" value="InterPro"/>
</dbReference>
<dbReference type="PROSITE" id="PS51038">
    <property type="entry name" value="BAH"/>
    <property type="match status" value="2"/>
</dbReference>
<gene>
    <name evidence="2" type="ORF">TNCT_16141</name>
</gene>
<sequence>MGSASSLAFWFQKHDFLNCRGSDTILGETSDPQELFGTFQCEDKEMYAIKCKCTVVSKVPSENWFHLGGTEESLLDLPPLESEKSFFYQKWYDSETCRFEDPPPMHETLPLQDDPSDVNNKLIKCLGCIKESEDEKIKFVKLDIMEEEDDVKYFNTATWLGATLRPGDCVYLDPDMFPTKVETEKKKQSVKEKEVDETMYPEIYRRKNDYVKGSNLDVPEPFKIGYIVKIFQKRRKGSLPKVTLKMFYRPEDTHKRNNLSTYELDLNLLYYSNDEITVDFDKIIGKCHVVFGENLTESPEEYASKGPHRFYFNESYNKSSKTFEEPPTLAQRIGRIGKGGKGNVKGKKKFVSQSTDEIAEELHPLITRKLKTLDVFAGCGGNFSFCIFMSSFMLF</sequence>
<dbReference type="GO" id="GO:0003886">
    <property type="term" value="F:DNA (cytosine-5-)-methyltransferase activity"/>
    <property type="evidence" value="ECO:0007669"/>
    <property type="project" value="TreeGrafter"/>
</dbReference>